<sequence>MSGTNIYGKTPRRLEELPIEIKGLIMEEVSLLPSPYNNLLNLAQTCKQLSSHAISQLYLNDVRDSMEVDPESNMPLILQWACWFGALEAAKMSLEGLRRAGVDVKCKINQSFKNETLYKLRYKEAKKRGPSGPAYGYLHWGSRSGLLHLTCLRGNIAIAALLIEKGADPDALDGKGLPPLAYSLNEDVVKFLIENGANVNVTDDGSGKSMPSQILEWAVKVDILHNLPSLSRNLPAYGHERSDLDNRYHTKLFNMVYLKTSQEWLDHSMALLEARPLTTRITTSYKITPGPTRPDADGDTVTKPSRGSLVLKTFDPISGVVIKYRTTKAQEVTRLIHASLGRLGRSQAAVPDVPEVTMADAEGVEEPQAATSTPQAAQGGGGGKKKKKGKK</sequence>
<dbReference type="PANTHER" id="PTHR12834:SF12">
    <property type="entry name" value="SIGNAL RECOGNITION PARTICLE 9 KDA PROTEIN"/>
    <property type="match status" value="1"/>
</dbReference>
<dbReference type="Pfam" id="PF05486">
    <property type="entry name" value="SRP9-21"/>
    <property type="match status" value="1"/>
</dbReference>
<dbReference type="InterPro" id="IPR002110">
    <property type="entry name" value="Ankyrin_rpt"/>
</dbReference>
<evidence type="ECO:0000313" key="3">
    <source>
        <dbReference type="Proteomes" id="UP000746612"/>
    </source>
</evidence>
<feature type="region of interest" description="Disordered" evidence="1">
    <location>
        <begin position="357"/>
        <end position="391"/>
    </location>
</feature>
<dbReference type="PROSITE" id="PS50088">
    <property type="entry name" value="ANK_REPEAT"/>
    <property type="match status" value="2"/>
</dbReference>
<dbReference type="SUPFAM" id="SSF48403">
    <property type="entry name" value="Ankyrin repeat"/>
    <property type="match status" value="1"/>
</dbReference>
<dbReference type="Gene3D" id="1.25.40.20">
    <property type="entry name" value="Ankyrin repeat-containing domain"/>
    <property type="match status" value="1"/>
</dbReference>
<dbReference type="InterPro" id="IPR036770">
    <property type="entry name" value="Ankyrin_rpt-contain_sf"/>
</dbReference>
<dbReference type="GO" id="GO:0006614">
    <property type="term" value="P:SRP-dependent cotranslational protein targeting to membrane"/>
    <property type="evidence" value="ECO:0007669"/>
    <property type="project" value="InterPro"/>
</dbReference>
<dbReference type="Proteomes" id="UP000746612">
    <property type="component" value="Unassembled WGS sequence"/>
</dbReference>
<accession>A0A8H3JLI1</accession>
<protein>
    <submittedName>
        <fullName evidence="2">Uncharacterized protein</fullName>
    </submittedName>
</protein>
<evidence type="ECO:0000256" key="1">
    <source>
        <dbReference type="SAM" id="MobiDB-lite"/>
    </source>
</evidence>
<name>A0A8H3JLI1_GIBZA</name>
<dbReference type="InterPro" id="IPR039914">
    <property type="entry name" value="SRP9-like"/>
</dbReference>
<feature type="compositionally biased region" description="Low complexity" evidence="1">
    <location>
        <begin position="367"/>
        <end position="377"/>
    </location>
</feature>
<dbReference type="SMART" id="SM00248">
    <property type="entry name" value="ANK"/>
    <property type="match status" value="2"/>
</dbReference>
<dbReference type="PANTHER" id="PTHR12834">
    <property type="entry name" value="SIGNAL RECOGNITION PARTICLE 9 KDA PROTEIN"/>
    <property type="match status" value="1"/>
</dbReference>
<reference evidence="2" key="1">
    <citation type="submission" date="2021-03" db="EMBL/GenBank/DDBJ databases">
        <authorList>
            <person name="Alouane T."/>
            <person name="Langin T."/>
            <person name="Bonhomme L."/>
        </authorList>
    </citation>
    <scope>NUCLEOTIDE SEQUENCE</scope>
    <source>
        <strain evidence="2">MDC_Fg202</strain>
    </source>
</reference>
<organism evidence="2 3">
    <name type="scientific">Gibberella zeae</name>
    <name type="common">Wheat head blight fungus</name>
    <name type="synonym">Fusarium graminearum</name>
    <dbReference type="NCBI Taxonomy" id="5518"/>
    <lineage>
        <taxon>Eukaryota</taxon>
        <taxon>Fungi</taxon>
        <taxon>Dikarya</taxon>
        <taxon>Ascomycota</taxon>
        <taxon>Pezizomycotina</taxon>
        <taxon>Sordariomycetes</taxon>
        <taxon>Hypocreomycetidae</taxon>
        <taxon>Hypocreales</taxon>
        <taxon>Nectriaceae</taxon>
        <taxon>Fusarium</taxon>
    </lineage>
</organism>
<dbReference type="GO" id="GO:0005786">
    <property type="term" value="C:signal recognition particle, endoplasmic reticulum targeting"/>
    <property type="evidence" value="ECO:0007669"/>
    <property type="project" value="TreeGrafter"/>
</dbReference>
<dbReference type="EMBL" id="CAJPIJ010000172">
    <property type="protein sequence ID" value="CAG2002245.1"/>
    <property type="molecule type" value="Genomic_DNA"/>
</dbReference>
<dbReference type="Pfam" id="PF12796">
    <property type="entry name" value="Ank_2"/>
    <property type="match status" value="1"/>
</dbReference>
<proteinExistence type="predicted"/>
<dbReference type="InterPro" id="IPR039432">
    <property type="entry name" value="SRP9_dom"/>
</dbReference>
<dbReference type="AlphaFoldDB" id="A0A8H3JLI1"/>
<gene>
    <name evidence="2" type="ORF">MDCFG202_LOCUS475813</name>
</gene>
<evidence type="ECO:0000313" key="2">
    <source>
        <dbReference type="EMBL" id="CAG2002245.1"/>
    </source>
</evidence>
<comment type="caution">
    <text evidence="2">The sequence shown here is derived from an EMBL/GenBank/DDBJ whole genome shotgun (WGS) entry which is preliminary data.</text>
</comment>